<protein>
    <submittedName>
        <fullName evidence="1">MBL fold metallo-hydrolase</fullName>
    </submittedName>
</protein>
<sequence length="255" mass="28538">MPELRIPNVIPINDHVWLLDDNHAATCYVVAGTKQAAVIDTSLGMSNIRAVAEALTPLPLVCINTHGHGDHMGGNWAFDKAYMNLADLPLAEESINHPEMQAAMKQFGIKFPPFENIEDGQVFDLGGVELEAIHFPGHTAGEIVLLDRKDRILFAGDGMVQHLWLQLEESLPVRTQIESMERLLPLRDQFDTILHGHCQAPCGIELFDTMLAALKDLEAGNTENDIDYEYFGQVCKAHPYQPEDRRIVYKDQPEC</sequence>
<name>A0AC61MZ23_9FIRM</name>
<evidence type="ECO:0000313" key="1">
    <source>
        <dbReference type="EMBL" id="QUC68392.1"/>
    </source>
</evidence>
<gene>
    <name evidence="1" type="ORF">JYE49_06795</name>
</gene>
<organism evidence="1 2">
    <name type="scientific">Aristaeella hokkaidonensis</name>
    <dbReference type="NCBI Taxonomy" id="3046382"/>
    <lineage>
        <taxon>Bacteria</taxon>
        <taxon>Bacillati</taxon>
        <taxon>Bacillota</taxon>
        <taxon>Clostridia</taxon>
        <taxon>Eubacteriales</taxon>
        <taxon>Aristaeellaceae</taxon>
        <taxon>Aristaeella</taxon>
    </lineage>
</organism>
<accession>A0AC61MZ23</accession>
<dbReference type="EMBL" id="CP068393">
    <property type="protein sequence ID" value="QUC68392.1"/>
    <property type="molecule type" value="Genomic_DNA"/>
</dbReference>
<evidence type="ECO:0000313" key="2">
    <source>
        <dbReference type="Proteomes" id="UP000682782"/>
    </source>
</evidence>
<reference evidence="1" key="1">
    <citation type="submission" date="2021-01" db="EMBL/GenBank/DDBJ databases">
        <title>Complete genome sequence of Clostridiales bacterium R-7.</title>
        <authorList>
            <person name="Mahoney-Kurpe S.C."/>
            <person name="Palevich N."/>
            <person name="Koike S."/>
            <person name="Moon C.D."/>
            <person name="Attwood G.T."/>
        </authorList>
    </citation>
    <scope>NUCLEOTIDE SEQUENCE</scope>
    <source>
        <strain evidence="1">R-7</strain>
    </source>
</reference>
<keyword evidence="2" id="KW-1185">Reference proteome</keyword>
<proteinExistence type="predicted"/>
<dbReference type="Proteomes" id="UP000682782">
    <property type="component" value="Chromosome"/>
</dbReference>